<dbReference type="InterPro" id="IPR049942">
    <property type="entry name" value="DML1/Misato"/>
</dbReference>
<keyword evidence="2" id="KW-1185">Reference proteome</keyword>
<dbReference type="PANTHER" id="PTHR13391">
    <property type="entry name" value="MITOCHONDRIAL DISTRIBUTION REGULATOR MISATO"/>
    <property type="match status" value="1"/>
</dbReference>
<dbReference type="Gene3D" id="3.40.50.1440">
    <property type="entry name" value="Tubulin/FtsZ, GTPase domain"/>
    <property type="match status" value="1"/>
</dbReference>
<evidence type="ECO:0000313" key="1">
    <source>
        <dbReference type="EMBL" id="KAK4528193.1"/>
    </source>
</evidence>
<protein>
    <submittedName>
        <fullName evidence="1">Uncharacterized protein</fullName>
    </submittedName>
</protein>
<sequence length="461" mass="53162">MEEDTSEAAWITIQLGQEANCVGAQFWNARYLSQNGPNESPLFRETRDATAVARLVSLDGEPLKKDRDTAQQYSESFPWLGPLQKIRRSSGWSKNSNTFPSCICNFDSHSLIKPPSAVQTLQQFSQGVDCYKEKLGEEFLERIRRELEFCDRLGGFQWVVDSFLGLGGFASELAYGMKDEFQCKVPLVLFGCGSYSRNSPSALNEAKLLVSLVDNNIHYIPLHSWKVFSCNRTQDIWLDWALERCPVHDRNCTLSAVAMDCFYSLFIARSAAFLRNHMSWISMLPIVSSKKQWNWKTLISQGFRERRSPPLYTIDWISQQQQQQLYNKMNYTDATAMWIIRCANDDISKTYQDVSSSLRQVLLQDTQIDEELHIRVEPGGFRRVVVDNSNRTLEEADSCPVLFREAPPLEYIGEWICNSVWTSQYYDKAIVALKKSKKYFHSVDIDDEIEHMIYAKENLQQ</sequence>
<dbReference type="AlphaFoldDB" id="A0AAV9ILL3"/>
<dbReference type="PANTHER" id="PTHR13391:SF0">
    <property type="entry name" value="PROTEIN MISATO HOMOLOG 1"/>
    <property type="match status" value="1"/>
</dbReference>
<dbReference type="EMBL" id="JANCYU010000061">
    <property type="protein sequence ID" value="KAK4528193.1"/>
    <property type="molecule type" value="Genomic_DNA"/>
</dbReference>
<dbReference type="GO" id="GO:0007005">
    <property type="term" value="P:mitochondrion organization"/>
    <property type="evidence" value="ECO:0007669"/>
    <property type="project" value="InterPro"/>
</dbReference>
<gene>
    <name evidence="1" type="ORF">GAYE_SCF53G6128</name>
</gene>
<dbReference type="SUPFAM" id="SSF52490">
    <property type="entry name" value="Tubulin nucleotide-binding domain-like"/>
    <property type="match status" value="1"/>
</dbReference>
<evidence type="ECO:0000313" key="2">
    <source>
        <dbReference type="Proteomes" id="UP001300502"/>
    </source>
</evidence>
<reference evidence="1 2" key="1">
    <citation type="submission" date="2022-07" db="EMBL/GenBank/DDBJ databases">
        <title>Genome-wide signatures of adaptation to extreme environments.</title>
        <authorList>
            <person name="Cho C.H."/>
            <person name="Yoon H.S."/>
        </authorList>
    </citation>
    <scope>NUCLEOTIDE SEQUENCE [LARGE SCALE GENOMIC DNA]</scope>
    <source>
        <strain evidence="1 2">108.79 E11</strain>
    </source>
</reference>
<dbReference type="GO" id="GO:0005737">
    <property type="term" value="C:cytoplasm"/>
    <property type="evidence" value="ECO:0007669"/>
    <property type="project" value="TreeGrafter"/>
</dbReference>
<proteinExistence type="predicted"/>
<name>A0AAV9ILL3_9RHOD</name>
<dbReference type="InterPro" id="IPR036525">
    <property type="entry name" value="Tubulin/FtsZ_GTPase_sf"/>
</dbReference>
<organism evidence="1 2">
    <name type="scientific">Galdieria yellowstonensis</name>
    <dbReference type="NCBI Taxonomy" id="3028027"/>
    <lineage>
        <taxon>Eukaryota</taxon>
        <taxon>Rhodophyta</taxon>
        <taxon>Bangiophyceae</taxon>
        <taxon>Galdieriales</taxon>
        <taxon>Galdieriaceae</taxon>
        <taxon>Galdieria</taxon>
    </lineage>
</organism>
<comment type="caution">
    <text evidence="1">The sequence shown here is derived from an EMBL/GenBank/DDBJ whole genome shotgun (WGS) entry which is preliminary data.</text>
</comment>
<dbReference type="Proteomes" id="UP001300502">
    <property type="component" value="Unassembled WGS sequence"/>
</dbReference>
<accession>A0AAV9ILL3</accession>